<comment type="caution">
    <text evidence="4">The sequence shown here is derived from an EMBL/GenBank/DDBJ whole genome shotgun (WGS) entry which is preliminary data.</text>
</comment>
<dbReference type="SUPFAM" id="SSF53448">
    <property type="entry name" value="Nucleotide-diphospho-sugar transferases"/>
    <property type="match status" value="1"/>
</dbReference>
<dbReference type="AlphaFoldDB" id="A0A7C4TB11"/>
<sequence>MDPEISIIIVNYNVKHFLEQCLMAIERARHNLRIEIIVVDNASVDGSKAMIKKRFPNVQLIENYKNLGFARANNQALRIARGKYILILNPDTLIQEDTLEVLKKFLDEHPDSAAVGCKLLNPNGSFQYASRRSIPTPWVAFTKIIGLSRIFPKSHLFGKYNLTFLPFDLESEVDVLSGSLMMIRKDVLDRIGYFDEDYFMYGEDIDLCYRIKKSGGKIYYTPKTKAIHYKGESTRRAEFSYITNFYSSMLIFINKHFKDRYSFIVKGILILGIYLRAYIAYLISLIKNIATPVFDLILLILSLFFAIKIWLPQTSLKNFLVIIPVYSIVWFATIYSFGSYHSRGRYHLKPIIGGAITGLLINSTFTYFFKQFAYSRVVVLIAFILIILSLGIWRLIYRWLGPHSVKHPISKLRRTIIVGSGKEGIRILKKLRVRPDIPYEVCGFVDFDDKNIGKEIDGTEVLSTIENLREVIRIQKIDDVIFSSDRLSNKQILETISYAYDTGVNFRIVPNELEYIVAKSSVDEIDTPPLLDFITPYDPIDYIVKRTIDILLSLLIIIATSPLFLINLIIGAKPKAKKIKTEREASKVVYLFEGGIKFLEKLPLYFSVLSGTLSIVGSEIIEAKDTKDKPVYKPGLTGLVQIKEKEKNKPLTSQEKAYYNLYYLKNRSLITDLQIFFKSIFL</sequence>
<dbReference type="EMBL" id="DTGZ01000007">
    <property type="protein sequence ID" value="HGV96746.1"/>
    <property type="molecule type" value="Genomic_DNA"/>
</dbReference>
<dbReference type="Gene3D" id="3.40.50.720">
    <property type="entry name" value="NAD(P)-binding Rossmann-like Domain"/>
    <property type="match status" value="1"/>
</dbReference>
<feature type="transmembrane region" description="Helical" evidence="1">
    <location>
        <begin position="263"/>
        <end position="283"/>
    </location>
</feature>
<dbReference type="SUPFAM" id="SSF51735">
    <property type="entry name" value="NAD(P)-binding Rossmann-fold domains"/>
    <property type="match status" value="1"/>
</dbReference>
<dbReference type="GO" id="GO:0016740">
    <property type="term" value="F:transferase activity"/>
    <property type="evidence" value="ECO:0007669"/>
    <property type="project" value="UniProtKB-KW"/>
</dbReference>
<dbReference type="Gene3D" id="3.90.550.10">
    <property type="entry name" value="Spore Coat Polysaccharide Biosynthesis Protein SpsA, Chain A"/>
    <property type="match status" value="1"/>
</dbReference>
<dbReference type="PANTHER" id="PTHR43179">
    <property type="entry name" value="RHAMNOSYLTRANSFERASE WBBL"/>
    <property type="match status" value="1"/>
</dbReference>
<evidence type="ECO:0000256" key="1">
    <source>
        <dbReference type="SAM" id="Phobius"/>
    </source>
</evidence>
<keyword evidence="1" id="KW-1133">Transmembrane helix</keyword>
<dbReference type="PANTHER" id="PTHR43179:SF7">
    <property type="entry name" value="RHAMNOSYLTRANSFERASE WBBL"/>
    <property type="match status" value="1"/>
</dbReference>
<name>A0A7C4TB11_UNCW3</name>
<feature type="domain" description="Glycosyltransferase 2-like" evidence="2">
    <location>
        <begin position="6"/>
        <end position="191"/>
    </location>
</feature>
<feature type="transmembrane region" description="Helical" evidence="1">
    <location>
        <begin position="289"/>
        <end position="307"/>
    </location>
</feature>
<keyword evidence="1" id="KW-0812">Transmembrane</keyword>
<evidence type="ECO:0000313" key="4">
    <source>
        <dbReference type="EMBL" id="HGV96746.1"/>
    </source>
</evidence>
<dbReference type="CDD" id="cd04186">
    <property type="entry name" value="GT_2_like_c"/>
    <property type="match status" value="1"/>
</dbReference>
<dbReference type="InterPro" id="IPR003362">
    <property type="entry name" value="Bact_transf"/>
</dbReference>
<organism evidence="4">
    <name type="scientific">candidate division WOR-3 bacterium</name>
    <dbReference type="NCBI Taxonomy" id="2052148"/>
    <lineage>
        <taxon>Bacteria</taxon>
        <taxon>Bacteria division WOR-3</taxon>
    </lineage>
</organism>
<dbReference type="Pfam" id="PF02397">
    <property type="entry name" value="Bac_transf"/>
    <property type="match status" value="1"/>
</dbReference>
<feature type="transmembrane region" description="Helical" evidence="1">
    <location>
        <begin position="350"/>
        <end position="369"/>
    </location>
</feature>
<proteinExistence type="predicted"/>
<dbReference type="InterPro" id="IPR036291">
    <property type="entry name" value="NAD(P)-bd_dom_sf"/>
</dbReference>
<reference evidence="4" key="1">
    <citation type="journal article" date="2020" name="mSystems">
        <title>Genome- and Community-Level Interaction Insights into Carbon Utilization and Element Cycling Functions of Hydrothermarchaeota in Hydrothermal Sediment.</title>
        <authorList>
            <person name="Zhou Z."/>
            <person name="Liu Y."/>
            <person name="Xu W."/>
            <person name="Pan J."/>
            <person name="Luo Z.H."/>
            <person name="Li M."/>
        </authorList>
    </citation>
    <scope>NUCLEOTIDE SEQUENCE [LARGE SCALE GENOMIC DNA]</scope>
    <source>
        <strain evidence="4">SpSt-774</strain>
    </source>
</reference>
<dbReference type="InterPro" id="IPR001173">
    <property type="entry name" value="Glyco_trans_2-like"/>
</dbReference>
<feature type="domain" description="Bacterial sugar transferase" evidence="3">
    <location>
        <begin position="599"/>
        <end position="680"/>
    </location>
</feature>
<feature type="transmembrane region" description="Helical" evidence="1">
    <location>
        <begin position="319"/>
        <end position="338"/>
    </location>
</feature>
<evidence type="ECO:0000259" key="2">
    <source>
        <dbReference type="Pfam" id="PF00535"/>
    </source>
</evidence>
<feature type="transmembrane region" description="Helical" evidence="1">
    <location>
        <begin position="550"/>
        <end position="570"/>
    </location>
</feature>
<accession>A0A7C4TB11</accession>
<gene>
    <name evidence="4" type="ORF">ENV60_00410</name>
</gene>
<keyword evidence="4" id="KW-0808">Transferase</keyword>
<protein>
    <submittedName>
        <fullName evidence="4">Glycosyltransferase</fullName>
    </submittedName>
</protein>
<feature type="transmembrane region" description="Helical" evidence="1">
    <location>
        <begin position="376"/>
        <end position="396"/>
    </location>
</feature>
<dbReference type="Pfam" id="PF00535">
    <property type="entry name" value="Glycos_transf_2"/>
    <property type="match status" value="1"/>
</dbReference>
<evidence type="ECO:0000259" key="3">
    <source>
        <dbReference type="Pfam" id="PF02397"/>
    </source>
</evidence>
<keyword evidence="1" id="KW-0472">Membrane</keyword>
<dbReference type="InterPro" id="IPR029044">
    <property type="entry name" value="Nucleotide-diphossugar_trans"/>
</dbReference>
<dbReference type="Pfam" id="PF13727">
    <property type="entry name" value="CoA_binding_3"/>
    <property type="match status" value="1"/>
</dbReference>